<accession>A0A1H8QYZ3</accession>
<organism evidence="4 5">
    <name type="scientific">Amphibacillus marinus</name>
    <dbReference type="NCBI Taxonomy" id="872970"/>
    <lineage>
        <taxon>Bacteria</taxon>
        <taxon>Bacillati</taxon>
        <taxon>Bacillota</taxon>
        <taxon>Bacilli</taxon>
        <taxon>Bacillales</taxon>
        <taxon>Bacillaceae</taxon>
        <taxon>Amphibacillus</taxon>
    </lineage>
</organism>
<dbReference type="Pfam" id="PF05130">
    <property type="entry name" value="FlgN"/>
    <property type="match status" value="1"/>
</dbReference>
<dbReference type="OrthoDB" id="2381500at2"/>
<evidence type="ECO:0000256" key="1">
    <source>
        <dbReference type="ARBA" id="ARBA00022795"/>
    </source>
</evidence>
<evidence type="ECO:0000313" key="5">
    <source>
        <dbReference type="Proteomes" id="UP000199300"/>
    </source>
</evidence>
<keyword evidence="1" id="KW-1005">Bacterial flagellum biogenesis</keyword>
<dbReference type="EMBL" id="FODJ01000009">
    <property type="protein sequence ID" value="SEO59074.1"/>
    <property type="molecule type" value="Genomic_DNA"/>
</dbReference>
<dbReference type="InterPro" id="IPR007809">
    <property type="entry name" value="FlgN-like"/>
</dbReference>
<dbReference type="Gene3D" id="1.20.58.300">
    <property type="entry name" value="FlgN-like"/>
    <property type="match status" value="1"/>
</dbReference>
<feature type="coiled-coil region" evidence="2">
    <location>
        <begin position="80"/>
        <end position="124"/>
    </location>
</feature>
<evidence type="ECO:0000256" key="2">
    <source>
        <dbReference type="SAM" id="Coils"/>
    </source>
</evidence>
<evidence type="ECO:0000313" key="4">
    <source>
        <dbReference type="EMBL" id="SEO59074.1"/>
    </source>
</evidence>
<gene>
    <name evidence="4" type="ORF">SAMN04488134_10987</name>
</gene>
<proteinExistence type="predicted"/>
<protein>
    <submittedName>
        <fullName evidence="4">FlgN protein</fullName>
    </submittedName>
</protein>
<sequence length="165" mass="18754">MALAPMLSALERLIQLHDSLLKLSLQKTEYLKKGELTSLQAVLKTENKHVQAINTFEKKRLNALKDWAVKKDITADQITVTLLLEQLEQESEDYRQVERLSTKLASILVDLKAQEALNQQLTEQSLHFVQVQLDMAAPSIEQVNYGHKQSQNDPSVKRSVFDSKA</sequence>
<dbReference type="STRING" id="872970.SAMN04488134_10987"/>
<dbReference type="RefSeq" id="WP_091498817.1">
    <property type="nucleotide sequence ID" value="NZ_FODJ01000009.1"/>
</dbReference>
<dbReference type="Proteomes" id="UP000199300">
    <property type="component" value="Unassembled WGS sequence"/>
</dbReference>
<dbReference type="GO" id="GO:0044780">
    <property type="term" value="P:bacterial-type flagellum assembly"/>
    <property type="evidence" value="ECO:0007669"/>
    <property type="project" value="InterPro"/>
</dbReference>
<evidence type="ECO:0000256" key="3">
    <source>
        <dbReference type="SAM" id="MobiDB-lite"/>
    </source>
</evidence>
<keyword evidence="5" id="KW-1185">Reference proteome</keyword>
<feature type="region of interest" description="Disordered" evidence="3">
    <location>
        <begin position="144"/>
        <end position="165"/>
    </location>
</feature>
<dbReference type="AlphaFoldDB" id="A0A1H8QYZ3"/>
<reference evidence="4 5" key="1">
    <citation type="submission" date="2016-10" db="EMBL/GenBank/DDBJ databases">
        <authorList>
            <person name="de Groot N.N."/>
        </authorList>
    </citation>
    <scope>NUCLEOTIDE SEQUENCE [LARGE SCALE GENOMIC DNA]</scope>
    <source>
        <strain evidence="4 5">CGMCC 1.10434</strain>
    </source>
</reference>
<dbReference type="InterPro" id="IPR036679">
    <property type="entry name" value="FlgN-like_sf"/>
</dbReference>
<feature type="compositionally biased region" description="Basic and acidic residues" evidence="3">
    <location>
        <begin position="155"/>
        <end position="165"/>
    </location>
</feature>
<keyword evidence="2" id="KW-0175">Coiled coil</keyword>
<dbReference type="SUPFAM" id="SSF140566">
    <property type="entry name" value="FlgN-like"/>
    <property type="match status" value="1"/>
</dbReference>
<name>A0A1H8QYZ3_9BACI</name>